<dbReference type="EMBL" id="JACHGG010000002">
    <property type="protein sequence ID" value="MBB6059193.1"/>
    <property type="molecule type" value="Genomic_DNA"/>
</dbReference>
<dbReference type="InterPro" id="IPR011051">
    <property type="entry name" value="RmlC_Cupin_sf"/>
</dbReference>
<dbReference type="Gene3D" id="2.60.120.10">
    <property type="entry name" value="Jelly Rolls"/>
    <property type="match status" value="1"/>
</dbReference>
<dbReference type="InterPro" id="IPR008894">
    <property type="entry name" value="QdtA_cupin_dom"/>
</dbReference>
<dbReference type="SUPFAM" id="SSF51182">
    <property type="entry name" value="RmlC-like cupins"/>
    <property type="match status" value="1"/>
</dbReference>
<dbReference type="Proteomes" id="UP000532746">
    <property type="component" value="Unassembled WGS sequence"/>
</dbReference>
<keyword evidence="3" id="KW-1185">Reference proteome</keyword>
<dbReference type="CDD" id="cd20292">
    <property type="entry name" value="cupin_QdtA-like"/>
    <property type="match status" value="1"/>
</dbReference>
<name>A0A7W9T1Y2_9BACT</name>
<dbReference type="AlphaFoldDB" id="A0A7W9T1Y2"/>
<protein>
    <submittedName>
        <fullName evidence="2">dTDP-4-dehydrorhamnose 3,5-epimerase-like enzyme</fullName>
    </submittedName>
</protein>
<evidence type="ECO:0000259" key="1">
    <source>
        <dbReference type="Pfam" id="PF05523"/>
    </source>
</evidence>
<dbReference type="InterPro" id="IPR014710">
    <property type="entry name" value="RmlC-like_jellyroll"/>
</dbReference>
<proteinExistence type="predicted"/>
<comment type="caution">
    <text evidence="2">The sequence shown here is derived from an EMBL/GenBank/DDBJ whole genome shotgun (WGS) entry which is preliminary data.</text>
</comment>
<accession>A0A7W9T1Y2</accession>
<reference evidence="2 3" key="1">
    <citation type="submission" date="2020-08" db="EMBL/GenBank/DDBJ databases">
        <title>Genomic Encyclopedia of Type Strains, Phase IV (KMG-IV): sequencing the most valuable type-strain genomes for metagenomic binning, comparative biology and taxonomic classification.</title>
        <authorList>
            <person name="Goeker M."/>
        </authorList>
    </citation>
    <scope>NUCLEOTIDE SEQUENCE [LARGE SCALE GENOMIC DNA]</scope>
    <source>
        <strain evidence="2 3">DSM 26718</strain>
    </source>
</reference>
<dbReference type="Pfam" id="PF05523">
    <property type="entry name" value="FdtA"/>
    <property type="match status" value="1"/>
</dbReference>
<feature type="domain" description="Sugar 3,4-ketoisomerase QdtA cupin" evidence="1">
    <location>
        <begin position="6"/>
        <end position="130"/>
    </location>
</feature>
<sequence length="136" mass="15325">MKLPHLLSFPGIGADDMGYLSVVDQPGAPFEVKRVFWTYNTPETIVRGRHAHHRTEHVLLAVTGRIVVLTEMPNQELQTFVLDRPDVGVYIPPCCWHTMQYSAGAVQLTLASTPYAEADYIRTYAEFRRVCSSQSS</sequence>
<gene>
    <name evidence="2" type="ORF">HNQ93_002039</name>
</gene>
<evidence type="ECO:0000313" key="2">
    <source>
        <dbReference type="EMBL" id="MBB6059193.1"/>
    </source>
</evidence>
<evidence type="ECO:0000313" key="3">
    <source>
        <dbReference type="Proteomes" id="UP000532746"/>
    </source>
</evidence>
<organism evidence="2 3">
    <name type="scientific">Hymenobacter luteus</name>
    <dbReference type="NCBI Taxonomy" id="1411122"/>
    <lineage>
        <taxon>Bacteria</taxon>
        <taxon>Pseudomonadati</taxon>
        <taxon>Bacteroidota</taxon>
        <taxon>Cytophagia</taxon>
        <taxon>Cytophagales</taxon>
        <taxon>Hymenobacteraceae</taxon>
        <taxon>Hymenobacter</taxon>
    </lineage>
</organism>
<dbReference type="RefSeq" id="WP_183402675.1">
    <property type="nucleotide sequence ID" value="NZ_JACHGG010000002.1"/>
</dbReference>